<dbReference type="InterPro" id="IPR011330">
    <property type="entry name" value="Glyco_hydro/deAcase_b/a-brl"/>
</dbReference>
<reference evidence="1" key="1">
    <citation type="journal article" date="2013" name="Environ. Microbiol.">
        <title>Seasonally variable intestinal metagenomes of the red palm weevil (Rhynchophorus ferrugineus).</title>
        <authorList>
            <person name="Jia S."/>
            <person name="Zhang X."/>
            <person name="Zhang G."/>
            <person name="Yin A."/>
            <person name="Zhang S."/>
            <person name="Li F."/>
            <person name="Wang L."/>
            <person name="Zhao D."/>
            <person name="Yun Q."/>
            <person name="Tala"/>
            <person name="Wang J."/>
            <person name="Sun G."/>
            <person name="Baabdullah M."/>
            <person name="Yu X."/>
            <person name="Hu S."/>
            <person name="Al-Mssallem I.S."/>
            <person name="Yu J."/>
        </authorList>
    </citation>
    <scope>NUCLEOTIDE SEQUENCE</scope>
</reference>
<name>A0A060CIV0_9MYCO</name>
<dbReference type="SUPFAM" id="SSF88713">
    <property type="entry name" value="Glycoside hydrolase/deacetylase"/>
    <property type="match status" value="1"/>
</dbReference>
<sequence length="82" mass="8938">MTSASSSDLLFTAPTGLHKFPVPEGTIWELPGAGNRVALTVDDGTDTHVVKAYAELARRTGLRLTFFVNGYMDSWTEHADIL</sequence>
<dbReference type="EMBL" id="KF125393">
    <property type="protein sequence ID" value="AIA92721.1"/>
    <property type="molecule type" value="Genomic_DNA"/>
</dbReference>
<dbReference type="Gene3D" id="3.20.20.370">
    <property type="entry name" value="Glycoside hydrolase/deacetylase"/>
    <property type="match status" value="1"/>
</dbReference>
<evidence type="ECO:0000313" key="1">
    <source>
        <dbReference type="EMBL" id="AIA92721.1"/>
    </source>
</evidence>
<dbReference type="GO" id="GO:0005975">
    <property type="term" value="P:carbohydrate metabolic process"/>
    <property type="evidence" value="ECO:0007669"/>
    <property type="project" value="InterPro"/>
</dbReference>
<feature type="non-terminal residue" evidence="1">
    <location>
        <position position="82"/>
    </location>
</feature>
<organism evidence="1">
    <name type="scientific">uncultured Mycobacterium sp</name>
    <dbReference type="NCBI Taxonomy" id="171292"/>
    <lineage>
        <taxon>Bacteria</taxon>
        <taxon>Bacillati</taxon>
        <taxon>Actinomycetota</taxon>
        <taxon>Actinomycetes</taxon>
        <taxon>Mycobacteriales</taxon>
        <taxon>Mycobacteriaceae</taxon>
        <taxon>Mycobacterium</taxon>
        <taxon>environmental samples</taxon>
    </lineage>
</organism>
<dbReference type="AlphaFoldDB" id="A0A060CIV0"/>
<accession>A0A060CIV0</accession>
<protein>
    <submittedName>
        <fullName evidence="1">CAZy families CE4 protein</fullName>
    </submittedName>
</protein>
<proteinExistence type="predicted"/>